<keyword evidence="9" id="KW-1185">Reference proteome</keyword>
<protein>
    <recommendedName>
        <fullName evidence="10">RNA polymerase sigma-70 factor</fullName>
    </recommendedName>
</protein>
<dbReference type="InterPro" id="IPR039425">
    <property type="entry name" value="RNA_pol_sigma-70-like"/>
</dbReference>
<dbReference type="GO" id="GO:0003677">
    <property type="term" value="F:DNA binding"/>
    <property type="evidence" value="ECO:0007669"/>
    <property type="project" value="InterPro"/>
</dbReference>
<dbReference type="NCBIfam" id="TIGR02985">
    <property type="entry name" value="Sig70_bacteroi1"/>
    <property type="match status" value="1"/>
</dbReference>
<evidence type="ECO:0000256" key="3">
    <source>
        <dbReference type="ARBA" id="ARBA00023082"/>
    </source>
</evidence>
<evidence type="ECO:0000256" key="1">
    <source>
        <dbReference type="ARBA" id="ARBA00010641"/>
    </source>
</evidence>
<keyword evidence="5" id="KW-0175">Coiled coil</keyword>
<dbReference type="InterPro" id="IPR013249">
    <property type="entry name" value="RNA_pol_sigma70_r4_t2"/>
</dbReference>
<feature type="domain" description="RNA polymerase sigma-70 region 2" evidence="6">
    <location>
        <begin position="26"/>
        <end position="92"/>
    </location>
</feature>
<dbReference type="PANTHER" id="PTHR43133:SF46">
    <property type="entry name" value="RNA POLYMERASE SIGMA-70 FACTOR ECF SUBFAMILY"/>
    <property type="match status" value="1"/>
</dbReference>
<dbReference type="Proteomes" id="UP000036958">
    <property type="component" value="Unassembled WGS sequence"/>
</dbReference>
<comment type="similarity">
    <text evidence="1">Belongs to the sigma-70 factor family. ECF subfamily.</text>
</comment>
<proteinExistence type="inferred from homology"/>
<dbReference type="Gene3D" id="1.10.10.10">
    <property type="entry name" value="Winged helix-like DNA-binding domain superfamily/Winged helix DNA-binding domain"/>
    <property type="match status" value="1"/>
</dbReference>
<evidence type="ECO:0000313" key="9">
    <source>
        <dbReference type="Proteomes" id="UP000036958"/>
    </source>
</evidence>
<dbReference type="NCBIfam" id="TIGR02937">
    <property type="entry name" value="sigma70-ECF"/>
    <property type="match status" value="1"/>
</dbReference>
<dbReference type="Pfam" id="PF08281">
    <property type="entry name" value="Sigma70_r4_2"/>
    <property type="match status" value="1"/>
</dbReference>
<feature type="domain" description="RNA polymerase sigma factor 70 region 4 type 2" evidence="7">
    <location>
        <begin position="123"/>
        <end position="175"/>
    </location>
</feature>
<evidence type="ECO:0000259" key="7">
    <source>
        <dbReference type="Pfam" id="PF08281"/>
    </source>
</evidence>
<dbReference type="InterPro" id="IPR014327">
    <property type="entry name" value="RNA_pol_sigma70_bacteroid"/>
</dbReference>
<evidence type="ECO:0000256" key="4">
    <source>
        <dbReference type="ARBA" id="ARBA00023163"/>
    </source>
</evidence>
<dbReference type="InterPro" id="IPR007627">
    <property type="entry name" value="RNA_pol_sigma70_r2"/>
</dbReference>
<keyword evidence="3" id="KW-0731">Sigma factor</keyword>
<organism evidence="8 9">
    <name type="scientific">Sunxiuqinia dokdonensis</name>
    <dbReference type="NCBI Taxonomy" id="1409788"/>
    <lineage>
        <taxon>Bacteria</taxon>
        <taxon>Pseudomonadati</taxon>
        <taxon>Bacteroidota</taxon>
        <taxon>Bacteroidia</taxon>
        <taxon>Marinilabiliales</taxon>
        <taxon>Prolixibacteraceae</taxon>
        <taxon>Sunxiuqinia</taxon>
    </lineage>
</organism>
<comment type="caution">
    <text evidence="8">The sequence shown here is derived from an EMBL/GenBank/DDBJ whole genome shotgun (WGS) entry which is preliminary data.</text>
</comment>
<dbReference type="SUPFAM" id="SSF88946">
    <property type="entry name" value="Sigma2 domain of RNA polymerase sigma factors"/>
    <property type="match status" value="1"/>
</dbReference>
<keyword evidence="2" id="KW-0805">Transcription regulation</keyword>
<evidence type="ECO:0000259" key="6">
    <source>
        <dbReference type="Pfam" id="PF04542"/>
    </source>
</evidence>
<dbReference type="AlphaFoldDB" id="A0A0L8V690"/>
<dbReference type="STRING" id="1409788.NC99_33690"/>
<sequence length="194" mass="22613">MNSSTHIDQQLARRIKKSDVQAFDQLYERYSQRLYGFAFSMLKNKEDAKEVVQETFLKIWNKRTAIDSSRSLQAFLFSVSYNLIIDLFRNRAKDQDFLARLKAHFNEESLAADELVQLKELADEVHRLVNELPQKRRAIYLMSREEGLSHKEIAHQLGITEKTVENQITLSLKHIRARLNSGSLLSLLFLALFV</sequence>
<evidence type="ECO:0000256" key="5">
    <source>
        <dbReference type="SAM" id="Coils"/>
    </source>
</evidence>
<reference evidence="9" key="1">
    <citation type="submission" date="2015-07" db="EMBL/GenBank/DDBJ databases">
        <title>Genome sequencing of Sunxiuqinia dokdonensis strain SK.</title>
        <authorList>
            <person name="Ahn S."/>
            <person name="Kim B.-C."/>
        </authorList>
    </citation>
    <scope>NUCLEOTIDE SEQUENCE [LARGE SCALE GENOMIC DNA]</scope>
    <source>
        <strain evidence="9">SK</strain>
    </source>
</reference>
<dbReference type="SUPFAM" id="SSF88659">
    <property type="entry name" value="Sigma3 and sigma4 domains of RNA polymerase sigma factors"/>
    <property type="match status" value="1"/>
</dbReference>
<dbReference type="Pfam" id="PF04542">
    <property type="entry name" value="Sigma70_r2"/>
    <property type="match status" value="1"/>
</dbReference>
<name>A0A0L8V690_9BACT</name>
<dbReference type="PANTHER" id="PTHR43133">
    <property type="entry name" value="RNA POLYMERASE ECF-TYPE SIGMA FACTO"/>
    <property type="match status" value="1"/>
</dbReference>
<dbReference type="InterPro" id="IPR013324">
    <property type="entry name" value="RNA_pol_sigma_r3/r4-like"/>
</dbReference>
<dbReference type="EMBL" id="LGIA01000176">
    <property type="protein sequence ID" value="KOH43873.1"/>
    <property type="molecule type" value="Genomic_DNA"/>
</dbReference>
<evidence type="ECO:0008006" key="10">
    <source>
        <dbReference type="Google" id="ProtNLM"/>
    </source>
</evidence>
<evidence type="ECO:0000313" key="8">
    <source>
        <dbReference type="EMBL" id="KOH43873.1"/>
    </source>
</evidence>
<gene>
    <name evidence="8" type="ORF">NC99_33690</name>
</gene>
<dbReference type="GO" id="GO:0016987">
    <property type="term" value="F:sigma factor activity"/>
    <property type="evidence" value="ECO:0007669"/>
    <property type="project" value="UniProtKB-KW"/>
</dbReference>
<dbReference type="GO" id="GO:0006352">
    <property type="term" value="P:DNA-templated transcription initiation"/>
    <property type="evidence" value="ECO:0007669"/>
    <property type="project" value="InterPro"/>
</dbReference>
<dbReference type="RefSeq" id="WP_053185580.1">
    <property type="nucleotide sequence ID" value="NZ_LGIA01000176.1"/>
</dbReference>
<dbReference type="InterPro" id="IPR014284">
    <property type="entry name" value="RNA_pol_sigma-70_dom"/>
</dbReference>
<dbReference type="InterPro" id="IPR013325">
    <property type="entry name" value="RNA_pol_sigma_r2"/>
</dbReference>
<dbReference type="Gene3D" id="1.10.1740.10">
    <property type="match status" value="1"/>
</dbReference>
<accession>A0A0L8V690</accession>
<dbReference type="OrthoDB" id="1342792at2"/>
<keyword evidence="4" id="KW-0804">Transcription</keyword>
<dbReference type="InterPro" id="IPR036388">
    <property type="entry name" value="WH-like_DNA-bd_sf"/>
</dbReference>
<feature type="coiled-coil region" evidence="5">
    <location>
        <begin position="111"/>
        <end position="138"/>
    </location>
</feature>
<evidence type="ECO:0000256" key="2">
    <source>
        <dbReference type="ARBA" id="ARBA00023015"/>
    </source>
</evidence>